<dbReference type="SUPFAM" id="SSF52047">
    <property type="entry name" value="RNI-like"/>
    <property type="match status" value="1"/>
</dbReference>
<evidence type="ECO:0000259" key="4">
    <source>
        <dbReference type="Pfam" id="PF25013"/>
    </source>
</evidence>
<dbReference type="InterPro" id="IPR055142">
    <property type="entry name" value="ZER1-like_C"/>
</dbReference>
<dbReference type="InterPro" id="IPR016024">
    <property type="entry name" value="ARM-type_fold"/>
</dbReference>
<dbReference type="SUPFAM" id="SSF48371">
    <property type="entry name" value="ARM repeat"/>
    <property type="match status" value="1"/>
</dbReference>
<dbReference type="OrthoDB" id="5783533at2759"/>
<sequence>MNPNCIIYAGLAMADLEDPPTLLQCCMDYICDNLDDLFFKVRTKDTDSLHLTFRQQDVFFHNELSELFLSRLLEKNKVNDQVLTLLSCSDTFRLRRVRVRNTPVGLDGLRAILYNHKLIELDVSNTNVKRAASVIQLLYESGQDALQSLNVSGLQPHKQDFSEEPFGNFDGLGAFATINRTLVSRLRNIRCLNVSHTNFDTQDLEMVASELPHLESLDISKTYVSSLTSLLQCKHRLKSLSTYGVSAVQGRDNWDEDEKHSAERVIAELSSLRHLDISTEETFSVSGTFFASQNQLRVNVDNLLSVPGVLPNLTSLDISGRDLSEGTLLAFLESHPQLVFLGVMMGPACFWDFIWDEEYEGFRKDLRVTGEGNEAQILEALRQYSERAVYVQKALYKLFGRTSGMEHPRVDVIKLVVQGMKNHCDAKSLGVQMAASACLYNLTRHDISKRVPSRDLSDVVNLTLKAMEVFPNHQQLQKNALLTLCSDRILQEVKFDRYRAARLVMHCLCTHEDATMHRMAVAIISILAAKISTEQTALLGTQNYLQVKLLRIVKEKTEGQQVDITLKFTLSALWNLTDESPSTCTTFVENGGLELFMQILEVFPNESNLHTKVLGLINNIAEVRGLRKVLLREDFMDYVKKLLVCDHIEVSYFAAGIVAHLASEGREHWNLREHSWDQMLNTLLAAVRSWNNPTGEMVAYRSFHPFFPLLECYTTPAVQLWSVWAMQHVCTKNPDRYCPMLIEEGGEERVKHLATNPATAEEVRTLAALVIELLQDSKLPPRQRKLLKPADTPGSPEQEE</sequence>
<dbReference type="Pfam" id="PF22964">
    <property type="entry name" value="ZER1-like_2nd"/>
    <property type="match status" value="1"/>
</dbReference>
<name>A0A8J9YW23_BRALA</name>
<evidence type="ECO:0000313" key="5">
    <source>
        <dbReference type="EMBL" id="CAH1242855.1"/>
    </source>
</evidence>
<dbReference type="InterPro" id="IPR011989">
    <property type="entry name" value="ARM-like"/>
</dbReference>
<keyword evidence="2" id="KW-0833">Ubl conjugation pathway</keyword>
<evidence type="ECO:0000256" key="2">
    <source>
        <dbReference type="ARBA" id="ARBA00022786"/>
    </source>
</evidence>
<dbReference type="AlphaFoldDB" id="A0A8J9YW23"/>
<dbReference type="Gene3D" id="3.80.10.10">
    <property type="entry name" value="Ribonuclease Inhibitor"/>
    <property type="match status" value="1"/>
</dbReference>
<organism evidence="5 6">
    <name type="scientific">Branchiostoma lanceolatum</name>
    <name type="common">Common lancelet</name>
    <name type="synonym">Amphioxus lanceolatum</name>
    <dbReference type="NCBI Taxonomy" id="7740"/>
    <lineage>
        <taxon>Eukaryota</taxon>
        <taxon>Metazoa</taxon>
        <taxon>Chordata</taxon>
        <taxon>Cephalochordata</taxon>
        <taxon>Leptocardii</taxon>
        <taxon>Amphioxiformes</taxon>
        <taxon>Branchiostomatidae</taxon>
        <taxon>Branchiostoma</taxon>
    </lineage>
</organism>
<evidence type="ECO:0000256" key="1">
    <source>
        <dbReference type="ARBA" id="ARBA00009420"/>
    </source>
</evidence>
<accession>A0A8J9YW23</accession>
<dbReference type="PANTHER" id="PTHR12904:SF22">
    <property type="entry name" value="ZYG-11 FAMILY MEMBER B, CELL CYCLE REGULATOR"/>
    <property type="match status" value="1"/>
</dbReference>
<dbReference type="Pfam" id="PF25013">
    <property type="entry name" value="LRR_Zer-1"/>
    <property type="match status" value="1"/>
</dbReference>
<dbReference type="PANTHER" id="PTHR12904">
    <property type="match status" value="1"/>
</dbReference>
<evidence type="ECO:0000259" key="3">
    <source>
        <dbReference type="Pfam" id="PF22964"/>
    </source>
</evidence>
<comment type="similarity">
    <text evidence="1">Belongs to the zyg-11 family.</text>
</comment>
<protein>
    <submittedName>
        <fullName evidence="5">ZYG11B protein</fullName>
    </submittedName>
</protein>
<proteinExistence type="inferred from homology"/>
<feature type="domain" description="Zer-1-like leucine-rich repeats region" evidence="4">
    <location>
        <begin position="207"/>
        <end position="325"/>
    </location>
</feature>
<dbReference type="Proteomes" id="UP000838412">
    <property type="component" value="Chromosome 13"/>
</dbReference>
<keyword evidence="6" id="KW-1185">Reference proteome</keyword>
<dbReference type="EMBL" id="OV696698">
    <property type="protein sequence ID" value="CAH1242855.1"/>
    <property type="molecule type" value="Genomic_DNA"/>
</dbReference>
<feature type="domain" description="Protein zer-1 homolog-like C-terminal" evidence="3">
    <location>
        <begin position="420"/>
        <end position="775"/>
    </location>
</feature>
<dbReference type="GO" id="GO:0031462">
    <property type="term" value="C:Cul2-RING ubiquitin ligase complex"/>
    <property type="evidence" value="ECO:0007669"/>
    <property type="project" value="TreeGrafter"/>
</dbReference>
<dbReference type="InterPro" id="IPR032675">
    <property type="entry name" value="LRR_dom_sf"/>
</dbReference>
<dbReference type="InterPro" id="IPR056845">
    <property type="entry name" value="LRR_Zer-1"/>
</dbReference>
<evidence type="ECO:0000313" key="6">
    <source>
        <dbReference type="Proteomes" id="UP000838412"/>
    </source>
</evidence>
<dbReference type="InterPro" id="IPR051341">
    <property type="entry name" value="Zyg-11_UBL_adapter"/>
</dbReference>
<dbReference type="Gene3D" id="1.25.10.10">
    <property type="entry name" value="Leucine-rich Repeat Variant"/>
    <property type="match status" value="1"/>
</dbReference>
<gene>
    <name evidence="5" type="primary">ZYG11B</name>
    <name evidence="5" type="ORF">BLAG_LOCUS6054</name>
</gene>
<reference evidence="5" key="1">
    <citation type="submission" date="2022-01" db="EMBL/GenBank/DDBJ databases">
        <authorList>
            <person name="Braso-Vives M."/>
        </authorList>
    </citation>
    <scope>NUCLEOTIDE SEQUENCE</scope>
</reference>